<evidence type="ECO:0000256" key="6">
    <source>
        <dbReference type="ARBA" id="ARBA00023002"/>
    </source>
</evidence>
<evidence type="ECO:0000256" key="4">
    <source>
        <dbReference type="ARBA" id="ARBA00022723"/>
    </source>
</evidence>
<keyword evidence="2" id="KW-0004">4Fe-4S</keyword>
<dbReference type="Pfam" id="PF01568">
    <property type="entry name" value="Molydop_binding"/>
    <property type="match status" value="1"/>
</dbReference>
<evidence type="ECO:0000256" key="3">
    <source>
        <dbReference type="ARBA" id="ARBA00022505"/>
    </source>
</evidence>
<comment type="similarity">
    <text evidence="1">Belongs to the prokaryotic molybdopterin-containing oxidoreductase family.</text>
</comment>
<dbReference type="Pfam" id="PF04879">
    <property type="entry name" value="Molybdop_Fe4S4"/>
    <property type="match status" value="1"/>
</dbReference>
<dbReference type="SUPFAM" id="SSF53706">
    <property type="entry name" value="Formate dehydrogenase/DMSO reductase, domains 1-3"/>
    <property type="match status" value="1"/>
</dbReference>
<reference evidence="12 13" key="1">
    <citation type="submission" date="2022-01" db="EMBL/GenBank/DDBJ databases">
        <title>Novel bile acid biosynthetic pathways are enriched in the microbiome of centenarians.</title>
        <authorList>
            <person name="Sato Y."/>
            <person name="Atarashi K."/>
            <person name="Plichta R.D."/>
            <person name="Arai Y."/>
            <person name="Sasajima S."/>
            <person name="Kearney M.S."/>
            <person name="Suda W."/>
            <person name="Takeshita K."/>
            <person name="Sasaki T."/>
            <person name="Okamoto S."/>
            <person name="Skelly N.A."/>
            <person name="Okamura Y."/>
            <person name="Vlamakis H."/>
            <person name="Li Y."/>
            <person name="Tanoue T."/>
            <person name="Takei H."/>
            <person name="Nittono H."/>
            <person name="Narushima S."/>
            <person name="Irie J."/>
            <person name="Itoh H."/>
            <person name="Moriya K."/>
            <person name="Sugiura Y."/>
            <person name="Suematsu M."/>
            <person name="Moritoki N."/>
            <person name="Shibata S."/>
            <person name="Littman R.D."/>
            <person name="Fischbach A.M."/>
            <person name="Uwamino Y."/>
            <person name="Inoue T."/>
            <person name="Honda A."/>
            <person name="Hattori M."/>
            <person name="Murai T."/>
            <person name="Xavier J.R."/>
            <person name="Hirose N."/>
            <person name="Honda K."/>
        </authorList>
    </citation>
    <scope>NUCLEOTIDE SEQUENCE [LARGE SCALE GENOMIC DNA]</scope>
    <source>
        <strain evidence="12 13">CE91-St30</strain>
    </source>
</reference>
<evidence type="ECO:0000313" key="13">
    <source>
        <dbReference type="Proteomes" id="UP001320544"/>
    </source>
</evidence>
<evidence type="ECO:0000256" key="9">
    <source>
        <dbReference type="SAM" id="MobiDB-lite"/>
    </source>
</evidence>
<dbReference type="PANTHER" id="PTHR43742:SF9">
    <property type="entry name" value="TETRATHIONATE REDUCTASE SUBUNIT A"/>
    <property type="match status" value="1"/>
</dbReference>
<feature type="chain" id="PRO_5046648632" evidence="10">
    <location>
        <begin position="19"/>
        <end position="759"/>
    </location>
</feature>
<dbReference type="Pfam" id="PF00384">
    <property type="entry name" value="Molybdopterin"/>
    <property type="match status" value="1"/>
</dbReference>
<dbReference type="InterPro" id="IPR006656">
    <property type="entry name" value="Mopterin_OxRdtase"/>
</dbReference>
<dbReference type="PANTHER" id="PTHR43742">
    <property type="entry name" value="TRIMETHYLAMINE-N-OXIDE REDUCTASE"/>
    <property type="match status" value="1"/>
</dbReference>
<dbReference type="PROSITE" id="PS51669">
    <property type="entry name" value="4FE4S_MOW_BIS_MGD"/>
    <property type="match status" value="1"/>
</dbReference>
<accession>A0ABN6MJJ1</accession>
<dbReference type="InterPro" id="IPR006963">
    <property type="entry name" value="Mopterin_OxRdtase_4Fe-4S_dom"/>
</dbReference>
<keyword evidence="6" id="KW-0560">Oxidoreductase</keyword>
<dbReference type="SMART" id="SM00926">
    <property type="entry name" value="Molybdop_Fe4S4"/>
    <property type="match status" value="1"/>
</dbReference>
<evidence type="ECO:0000256" key="5">
    <source>
        <dbReference type="ARBA" id="ARBA00022729"/>
    </source>
</evidence>
<dbReference type="PROSITE" id="PS51257">
    <property type="entry name" value="PROKAR_LIPOPROTEIN"/>
    <property type="match status" value="1"/>
</dbReference>
<organism evidence="12 13">
    <name type="scientific">Raoultibacter timonensis</name>
    <dbReference type="NCBI Taxonomy" id="1907662"/>
    <lineage>
        <taxon>Bacteria</taxon>
        <taxon>Bacillati</taxon>
        <taxon>Actinomycetota</taxon>
        <taxon>Coriobacteriia</taxon>
        <taxon>Eggerthellales</taxon>
        <taxon>Eggerthellaceae</taxon>
        <taxon>Raoultibacter</taxon>
    </lineage>
</organism>
<dbReference type="RefSeq" id="WP_244386734.1">
    <property type="nucleotide sequence ID" value="NZ_AP025564.1"/>
</dbReference>
<keyword evidence="5 10" id="KW-0732">Signal</keyword>
<dbReference type="Proteomes" id="UP001320544">
    <property type="component" value="Chromosome"/>
</dbReference>
<keyword evidence="8" id="KW-0411">Iron-sulfur</keyword>
<dbReference type="EMBL" id="AP025564">
    <property type="protein sequence ID" value="BDE97439.1"/>
    <property type="molecule type" value="Genomic_DNA"/>
</dbReference>
<dbReference type="InterPro" id="IPR006657">
    <property type="entry name" value="MoPterin_dinucl-bd_dom"/>
</dbReference>
<proteinExistence type="inferred from homology"/>
<keyword evidence="3" id="KW-0500">Molybdenum</keyword>
<feature type="domain" description="4Fe-4S Mo/W bis-MGD-type" evidence="11">
    <location>
        <begin position="53"/>
        <end position="109"/>
    </location>
</feature>
<evidence type="ECO:0000256" key="8">
    <source>
        <dbReference type="ARBA" id="ARBA00023014"/>
    </source>
</evidence>
<keyword evidence="4" id="KW-0479">Metal-binding</keyword>
<sequence length="759" mass="83675">MDLTRRQFAALASSAAGAAALGMAGCSPSKGDADSESSDEHAEYRTPVSEGNITKVRTACGNCHNNCGMIANVKDGVIVSLEGDPEHPHGKGSLCPKGQAFLDVVYAPDRVTKPLKRAGERGEGKWEEMEWDEALDYIAERLTDIKENYGPEYLCYSNGAPVQNIVRNAFWEFYARFGTPNQAAVPNLCFVPRLVALNTTYGFRNEDDYNNADFIILWGANPFASMRPSSFMCYERKGCLSSLIDAMDRGVDVVAIDPICSETANKATTWIPIRPGTDGAMALAMIYTVIKEDLYDHDFVEQWCQGFDELSAFIEQYTPEWAEAETDVAAQTIADLARSYATTPRATIHDGNNFALQTNCVQATRAIAILEAITGHLDVEGGNCCFPDVIGNPKAVEMGNSAGIKTTVTVDTPPLASKYYPMLASGMPATLKAIETGEPYVPKAMMMYHTNGAITQAQPQRTIELLRKLDFIVVNDLFITETALQLADVFIPDCTFLERYDYRTYPSAQGTVVTLRQQAIEPRDGIMNTYDFEYALAERMGLAEGYPWTNQEEFITYAFTPCGLTFEDLKANPTKIVGTHEYRKYETGGLRPDGEPGFNTPDGKVDLVNLAFKKNGYDPLPVYVPPAASKSAHPDVAEQYPLVGINRRVVYYAHFKYRNNPYLREVRPDPVVLMNPADAEARSLADGSWIKLTSPFGEAKFLLQVSERVTAGVLWVDGGWGDPWDYEDSNLNVLVDGTDLDPVSQSPSLHSFLVEASKA</sequence>
<feature type="signal peptide" evidence="10">
    <location>
        <begin position="1"/>
        <end position="18"/>
    </location>
</feature>
<dbReference type="Gene3D" id="3.40.228.10">
    <property type="entry name" value="Dimethylsulfoxide Reductase, domain 2"/>
    <property type="match status" value="1"/>
</dbReference>
<keyword evidence="13" id="KW-1185">Reference proteome</keyword>
<evidence type="ECO:0000259" key="11">
    <source>
        <dbReference type="PROSITE" id="PS51669"/>
    </source>
</evidence>
<dbReference type="Gene3D" id="2.40.40.20">
    <property type="match status" value="1"/>
</dbReference>
<dbReference type="InterPro" id="IPR006311">
    <property type="entry name" value="TAT_signal"/>
</dbReference>
<dbReference type="PROSITE" id="PS51318">
    <property type="entry name" value="TAT"/>
    <property type="match status" value="1"/>
</dbReference>
<keyword evidence="7" id="KW-0408">Iron</keyword>
<gene>
    <name evidence="12" type="ORF">CE91St30_27720</name>
</gene>
<evidence type="ECO:0000256" key="10">
    <source>
        <dbReference type="SAM" id="SignalP"/>
    </source>
</evidence>
<evidence type="ECO:0000256" key="7">
    <source>
        <dbReference type="ARBA" id="ARBA00023004"/>
    </source>
</evidence>
<dbReference type="SUPFAM" id="SSF50692">
    <property type="entry name" value="ADC-like"/>
    <property type="match status" value="1"/>
</dbReference>
<dbReference type="Gene3D" id="2.20.25.90">
    <property type="entry name" value="ADC-like domains"/>
    <property type="match status" value="1"/>
</dbReference>
<protein>
    <submittedName>
        <fullName evidence="12">Dehydrogenase</fullName>
    </submittedName>
</protein>
<feature type="region of interest" description="Disordered" evidence="9">
    <location>
        <begin position="26"/>
        <end position="48"/>
    </location>
</feature>
<evidence type="ECO:0000313" key="12">
    <source>
        <dbReference type="EMBL" id="BDE97439.1"/>
    </source>
</evidence>
<name>A0ABN6MJJ1_9ACTN</name>
<evidence type="ECO:0000256" key="2">
    <source>
        <dbReference type="ARBA" id="ARBA00022485"/>
    </source>
</evidence>
<dbReference type="InterPro" id="IPR009010">
    <property type="entry name" value="Asp_de-COase-like_dom_sf"/>
</dbReference>
<dbReference type="Gene3D" id="3.40.50.740">
    <property type="match status" value="1"/>
</dbReference>
<dbReference type="InterPro" id="IPR050612">
    <property type="entry name" value="Prok_Mopterin_Oxidored"/>
</dbReference>
<evidence type="ECO:0000256" key="1">
    <source>
        <dbReference type="ARBA" id="ARBA00010312"/>
    </source>
</evidence>